<reference evidence="2 3" key="1">
    <citation type="submission" date="2017-11" db="EMBL/GenBank/DDBJ databases">
        <title>De novo assembly and phasing of dikaryotic genomes from two isolates of Puccinia coronata f. sp. avenae, the causal agent of oat crown rust.</title>
        <authorList>
            <person name="Miller M.E."/>
            <person name="Zhang Y."/>
            <person name="Omidvar V."/>
            <person name="Sperschneider J."/>
            <person name="Schwessinger B."/>
            <person name="Raley C."/>
            <person name="Palmer J.M."/>
            <person name="Garnica D."/>
            <person name="Upadhyaya N."/>
            <person name="Rathjen J."/>
            <person name="Taylor J.M."/>
            <person name="Park R.F."/>
            <person name="Dodds P.N."/>
            <person name="Hirsch C.D."/>
            <person name="Kianian S.F."/>
            <person name="Figueroa M."/>
        </authorList>
    </citation>
    <scope>NUCLEOTIDE SEQUENCE [LARGE SCALE GENOMIC DNA]</scope>
    <source>
        <strain evidence="2">12NC29</strain>
    </source>
</reference>
<comment type="caution">
    <text evidence="2">The sequence shown here is derived from an EMBL/GenBank/DDBJ whole genome shotgun (WGS) entry which is preliminary data.</text>
</comment>
<protein>
    <submittedName>
        <fullName evidence="2">Uncharacterized protein</fullName>
    </submittedName>
</protein>
<evidence type="ECO:0000313" key="2">
    <source>
        <dbReference type="EMBL" id="PLW55739.1"/>
    </source>
</evidence>
<dbReference type="AlphaFoldDB" id="A0A2N5W0F7"/>
<gene>
    <name evidence="2" type="ORF">PCANC_01548</name>
    <name evidence="1" type="ORF">PCANC_26570</name>
</gene>
<dbReference type="Proteomes" id="UP000235388">
    <property type="component" value="Unassembled WGS sequence"/>
</dbReference>
<name>A0A2N5W0F7_9BASI</name>
<accession>A0A2N5W0F7</accession>
<dbReference type="EMBL" id="PGCJ01001313">
    <property type="protein sequence ID" value="PLW06480.1"/>
    <property type="molecule type" value="Genomic_DNA"/>
</dbReference>
<keyword evidence="3" id="KW-1185">Reference proteome</keyword>
<sequence length="131" mass="14689">MIVKPSKKEVVSYQLLGFQALRQFPVLVMSYSRATLSLCFHMAHTIASSHRLKVELLKSKVTSSTTKEALPTPIQKRQTHCAGCNSVDARPKKLAFLNSDQDFFEFVEAVYEALNSKVTIKLLMDNPQGKS</sequence>
<dbReference type="EMBL" id="PGCJ01000028">
    <property type="protein sequence ID" value="PLW55739.1"/>
    <property type="molecule type" value="Genomic_DNA"/>
</dbReference>
<evidence type="ECO:0000313" key="1">
    <source>
        <dbReference type="EMBL" id="PLW06480.1"/>
    </source>
</evidence>
<evidence type="ECO:0000313" key="3">
    <source>
        <dbReference type="Proteomes" id="UP000235388"/>
    </source>
</evidence>
<proteinExistence type="predicted"/>
<organism evidence="2 3">
    <name type="scientific">Puccinia coronata f. sp. avenae</name>
    <dbReference type="NCBI Taxonomy" id="200324"/>
    <lineage>
        <taxon>Eukaryota</taxon>
        <taxon>Fungi</taxon>
        <taxon>Dikarya</taxon>
        <taxon>Basidiomycota</taxon>
        <taxon>Pucciniomycotina</taxon>
        <taxon>Pucciniomycetes</taxon>
        <taxon>Pucciniales</taxon>
        <taxon>Pucciniaceae</taxon>
        <taxon>Puccinia</taxon>
    </lineage>
</organism>